<dbReference type="EMBL" id="BBYR01000140">
    <property type="protein sequence ID" value="GAP39044.1"/>
    <property type="molecule type" value="Genomic_DNA"/>
</dbReference>
<protein>
    <submittedName>
        <fullName evidence="2">Uncharacterized protein</fullName>
    </submittedName>
</protein>
<keyword evidence="3" id="KW-1185">Reference proteome</keyword>
<reference evidence="3" key="1">
    <citation type="submission" date="2015-07" db="EMBL/GenBank/DDBJ databases">
        <title>Discovery of a poly(ethylene terephthalate assimilation.</title>
        <authorList>
            <person name="Yoshida S."/>
            <person name="Hiraga K."/>
            <person name="Takehana T."/>
            <person name="Taniguchi I."/>
            <person name="Yamaji H."/>
            <person name="Maeda Y."/>
            <person name="Toyohara K."/>
            <person name="Miyamoto K."/>
            <person name="Kimura Y."/>
            <person name="Oda K."/>
        </authorList>
    </citation>
    <scope>NUCLEOTIDE SEQUENCE [LARGE SCALE GENOMIC DNA]</scope>
    <source>
        <strain evidence="3">NBRC 110686 / TISTR 2288 / 201-F6</strain>
    </source>
</reference>
<feature type="compositionally biased region" description="Basic and acidic residues" evidence="1">
    <location>
        <begin position="1"/>
        <end position="21"/>
    </location>
</feature>
<reference evidence="2 3" key="2">
    <citation type="journal article" date="2016" name="Science">
        <title>A bacterium that degrades and assimilates poly(ethylene terephthalate).</title>
        <authorList>
            <person name="Yoshida S."/>
            <person name="Hiraga K."/>
            <person name="Takehana T."/>
            <person name="Taniguchi I."/>
            <person name="Yamaji H."/>
            <person name="Maeda Y."/>
            <person name="Toyohara K."/>
            <person name="Miyamoto K."/>
            <person name="Kimura Y."/>
            <person name="Oda K."/>
        </authorList>
    </citation>
    <scope>NUCLEOTIDE SEQUENCE [LARGE SCALE GENOMIC DNA]</scope>
    <source>
        <strain evidence="3">NBRC 110686 / TISTR 2288 / 201-F6</strain>
    </source>
</reference>
<comment type="caution">
    <text evidence="2">The sequence shown here is derived from an EMBL/GenBank/DDBJ whole genome shotgun (WGS) entry which is preliminary data.</text>
</comment>
<proteinExistence type="predicted"/>
<dbReference type="AlphaFoldDB" id="A0A0K8P937"/>
<evidence type="ECO:0000313" key="2">
    <source>
        <dbReference type="EMBL" id="GAP39044.1"/>
    </source>
</evidence>
<feature type="region of interest" description="Disordered" evidence="1">
    <location>
        <begin position="1"/>
        <end position="63"/>
    </location>
</feature>
<name>A0A0K8P937_PISS1</name>
<evidence type="ECO:0000256" key="1">
    <source>
        <dbReference type="SAM" id="MobiDB-lite"/>
    </source>
</evidence>
<gene>
    <name evidence="2" type="ORF">ISF6_0757</name>
</gene>
<sequence>MMSHDCAKPMAKHDHGAERGTPRSAPKSGPCAPGMGAMAPEGSASAAPAKKLPKHNHGAEKNR</sequence>
<dbReference type="STRING" id="1547922.ISF6_0757"/>
<accession>A0A0K8P937</accession>
<organism evidence="2 3">
    <name type="scientific">Piscinibacter sakaiensis</name>
    <name type="common">Ideonella sakaiensis</name>
    <dbReference type="NCBI Taxonomy" id="1547922"/>
    <lineage>
        <taxon>Bacteria</taxon>
        <taxon>Pseudomonadati</taxon>
        <taxon>Pseudomonadota</taxon>
        <taxon>Betaproteobacteria</taxon>
        <taxon>Burkholderiales</taxon>
        <taxon>Sphaerotilaceae</taxon>
        <taxon>Piscinibacter</taxon>
    </lineage>
</organism>
<evidence type="ECO:0000313" key="3">
    <source>
        <dbReference type="Proteomes" id="UP000037660"/>
    </source>
</evidence>
<dbReference type="Proteomes" id="UP000037660">
    <property type="component" value="Unassembled WGS sequence"/>
</dbReference>